<keyword evidence="4 6" id="KW-1133">Transmembrane helix</keyword>
<dbReference type="InterPro" id="IPR050638">
    <property type="entry name" value="AA-Vitamin_Transporters"/>
</dbReference>
<accession>A0A844CJW5</accession>
<evidence type="ECO:0000256" key="5">
    <source>
        <dbReference type="ARBA" id="ARBA00023136"/>
    </source>
</evidence>
<comment type="subcellular location">
    <subcellularLocation>
        <location evidence="1">Membrane</location>
        <topology evidence="1">Multi-pass membrane protein</topology>
    </subcellularLocation>
</comment>
<dbReference type="SUPFAM" id="SSF103481">
    <property type="entry name" value="Multidrug resistance efflux transporter EmrE"/>
    <property type="match status" value="2"/>
</dbReference>
<feature type="transmembrane region" description="Helical" evidence="6">
    <location>
        <begin position="214"/>
        <end position="235"/>
    </location>
</feature>
<feature type="domain" description="EamA" evidence="7">
    <location>
        <begin position="154"/>
        <end position="289"/>
    </location>
</feature>
<feature type="transmembrane region" description="Helical" evidence="6">
    <location>
        <begin position="38"/>
        <end position="58"/>
    </location>
</feature>
<dbReference type="PANTHER" id="PTHR32322:SF2">
    <property type="entry name" value="EAMA DOMAIN-CONTAINING PROTEIN"/>
    <property type="match status" value="1"/>
</dbReference>
<dbReference type="InterPro" id="IPR000620">
    <property type="entry name" value="EamA_dom"/>
</dbReference>
<keyword evidence="9" id="KW-1185">Reference proteome</keyword>
<gene>
    <name evidence="8" type="ORF">FDP25_06145</name>
</gene>
<dbReference type="OrthoDB" id="5812248at2"/>
<evidence type="ECO:0000256" key="1">
    <source>
        <dbReference type="ARBA" id="ARBA00004141"/>
    </source>
</evidence>
<feature type="transmembrane region" description="Helical" evidence="6">
    <location>
        <begin position="247"/>
        <end position="266"/>
    </location>
</feature>
<keyword evidence="3 6" id="KW-0812">Transmembrane</keyword>
<sequence length="298" mass="31528">MNAAARGHLAMLCFSGLIAGSFALGSLASPYIGSTAMNAVRFALAAVLLGIVAQARVGLTGAQFRAPWRFVILGGLMGFYFVTMFEGLKTAPPVSLSAVFTLMPVVAGGFGYILMRQVMTRRMALALSFGGLGALWVIFRADLNALVAFEVGRGVAIYFMGCVAHALYAPLVPRLNRGESPIAFSFGALVAATGMILVAGWGEIRATDWAALPPIVWITVVYTAAMATALTFVLLQYATLRLPSAKVMAYTYLTPVWVICWLVALGEGLPPLKLLPGVALILVALALLLKDEHGSKEA</sequence>
<dbReference type="RefSeq" id="WP_154149926.1">
    <property type="nucleotide sequence ID" value="NZ_SZWE01000001.1"/>
</dbReference>
<protein>
    <submittedName>
        <fullName evidence="8">DMT family transporter</fullName>
    </submittedName>
</protein>
<evidence type="ECO:0000313" key="8">
    <source>
        <dbReference type="EMBL" id="MRU15007.1"/>
    </source>
</evidence>
<dbReference type="EMBL" id="SZWE01000001">
    <property type="protein sequence ID" value="MRU15007.1"/>
    <property type="molecule type" value="Genomic_DNA"/>
</dbReference>
<feature type="transmembrane region" description="Helical" evidence="6">
    <location>
        <begin position="151"/>
        <end position="171"/>
    </location>
</feature>
<comment type="caution">
    <text evidence="8">The sequence shown here is derived from an EMBL/GenBank/DDBJ whole genome shotgun (WGS) entry which is preliminary data.</text>
</comment>
<feature type="transmembrane region" description="Helical" evidence="6">
    <location>
        <begin position="122"/>
        <end position="139"/>
    </location>
</feature>
<dbReference type="PANTHER" id="PTHR32322">
    <property type="entry name" value="INNER MEMBRANE TRANSPORTER"/>
    <property type="match status" value="1"/>
</dbReference>
<comment type="similarity">
    <text evidence="2">Belongs to the EamA transporter family.</text>
</comment>
<feature type="domain" description="EamA" evidence="7">
    <location>
        <begin position="7"/>
        <end position="138"/>
    </location>
</feature>
<name>A0A844CJW5_9RHOB</name>
<feature type="transmembrane region" description="Helical" evidence="6">
    <location>
        <begin position="183"/>
        <end position="202"/>
    </location>
</feature>
<feature type="transmembrane region" description="Helical" evidence="6">
    <location>
        <begin position="94"/>
        <end position="115"/>
    </location>
</feature>
<organism evidence="8 9">
    <name type="scientific">Roseovarius bejariae</name>
    <dbReference type="NCBI Taxonomy" id="2576383"/>
    <lineage>
        <taxon>Bacteria</taxon>
        <taxon>Pseudomonadati</taxon>
        <taxon>Pseudomonadota</taxon>
        <taxon>Alphaproteobacteria</taxon>
        <taxon>Rhodobacterales</taxon>
        <taxon>Roseobacteraceae</taxon>
        <taxon>Roseovarius</taxon>
    </lineage>
</organism>
<keyword evidence="5 6" id="KW-0472">Membrane</keyword>
<feature type="transmembrane region" description="Helical" evidence="6">
    <location>
        <begin position="70"/>
        <end position="88"/>
    </location>
</feature>
<evidence type="ECO:0000256" key="4">
    <source>
        <dbReference type="ARBA" id="ARBA00022989"/>
    </source>
</evidence>
<dbReference type="Pfam" id="PF00892">
    <property type="entry name" value="EamA"/>
    <property type="match status" value="2"/>
</dbReference>
<proteinExistence type="inferred from homology"/>
<reference evidence="8 9" key="1">
    <citation type="submission" date="2019-05" db="EMBL/GenBank/DDBJ databases">
        <title>Roseovarius bejariae sp. nov., a moderately halophylic bacterium isolated from a saline soil in Rambla Salada (Murcia).</title>
        <authorList>
            <person name="Castro D.J."/>
            <person name="Gomez-Altuve A."/>
            <person name="Reina J.C."/>
            <person name="Rodriguez M."/>
            <person name="Sampedro I."/>
            <person name="Llamas I."/>
            <person name="Martinez-Checa F."/>
        </authorList>
    </citation>
    <scope>NUCLEOTIDE SEQUENCE [LARGE SCALE GENOMIC DNA]</scope>
    <source>
        <strain evidence="8 9">A21</strain>
    </source>
</reference>
<evidence type="ECO:0000313" key="9">
    <source>
        <dbReference type="Proteomes" id="UP000564704"/>
    </source>
</evidence>
<evidence type="ECO:0000256" key="6">
    <source>
        <dbReference type="SAM" id="Phobius"/>
    </source>
</evidence>
<evidence type="ECO:0000256" key="3">
    <source>
        <dbReference type="ARBA" id="ARBA00022692"/>
    </source>
</evidence>
<dbReference type="Proteomes" id="UP000564704">
    <property type="component" value="Unassembled WGS sequence"/>
</dbReference>
<feature type="transmembrane region" description="Helical" evidence="6">
    <location>
        <begin position="272"/>
        <end position="289"/>
    </location>
</feature>
<dbReference type="GO" id="GO:0016020">
    <property type="term" value="C:membrane"/>
    <property type="evidence" value="ECO:0007669"/>
    <property type="project" value="UniProtKB-SubCell"/>
</dbReference>
<dbReference type="AlphaFoldDB" id="A0A844CJW5"/>
<evidence type="ECO:0000256" key="2">
    <source>
        <dbReference type="ARBA" id="ARBA00007362"/>
    </source>
</evidence>
<evidence type="ECO:0000259" key="7">
    <source>
        <dbReference type="Pfam" id="PF00892"/>
    </source>
</evidence>
<dbReference type="InterPro" id="IPR037185">
    <property type="entry name" value="EmrE-like"/>
</dbReference>